<proteinExistence type="predicted"/>
<dbReference type="RefSeq" id="WP_216439905.1">
    <property type="nucleotide sequence ID" value="NZ_JAHLQF010000003.1"/>
</dbReference>
<evidence type="ECO:0000256" key="2">
    <source>
        <dbReference type="SAM" id="Phobius"/>
    </source>
</evidence>
<accession>A0ABS6EJF0</accession>
<keyword evidence="2" id="KW-0472">Membrane</keyword>
<reference evidence="3 4" key="1">
    <citation type="submission" date="2021-06" db="EMBL/GenBank/DDBJ databases">
        <authorList>
            <person name="Sun Q."/>
            <person name="Li D."/>
        </authorList>
    </citation>
    <scope>NUCLEOTIDE SEQUENCE [LARGE SCALE GENOMIC DNA]</scope>
    <source>
        <strain evidence="3 4">MSJ-11</strain>
    </source>
</reference>
<evidence type="ECO:0000313" key="4">
    <source>
        <dbReference type="Proteomes" id="UP000726170"/>
    </source>
</evidence>
<keyword evidence="4" id="KW-1185">Reference proteome</keyword>
<keyword evidence="2" id="KW-0812">Transmembrane</keyword>
<dbReference type="EMBL" id="JAHLQF010000003">
    <property type="protein sequence ID" value="MBU5485354.1"/>
    <property type="molecule type" value="Genomic_DNA"/>
</dbReference>
<organism evidence="3 4">
    <name type="scientific">Clostridium mobile</name>
    <dbReference type="NCBI Taxonomy" id="2841512"/>
    <lineage>
        <taxon>Bacteria</taxon>
        <taxon>Bacillati</taxon>
        <taxon>Bacillota</taxon>
        <taxon>Clostridia</taxon>
        <taxon>Eubacteriales</taxon>
        <taxon>Clostridiaceae</taxon>
        <taxon>Clostridium</taxon>
    </lineage>
</organism>
<sequence length="205" mass="23761">MSNKSKVIISLLILTLAIGLGIFIGVLASNHTSNKTNYELTQTTETQKQEDTSDKQSTVSNEQDLTYTDNETDGIIQADYYDPESVFMCYTKERFTIDYNTIDEHFNVYYNYLIDYALDKVERDKSDYIYKIKAKKEITTVSEIEITERKLNLTTNIEGTLREAAIYRAIVRVNTNGEDRTILVKAIMYSFEGVWYIASYYEEEI</sequence>
<evidence type="ECO:0000256" key="1">
    <source>
        <dbReference type="SAM" id="MobiDB-lite"/>
    </source>
</evidence>
<evidence type="ECO:0000313" key="3">
    <source>
        <dbReference type="EMBL" id="MBU5485354.1"/>
    </source>
</evidence>
<comment type="caution">
    <text evidence="3">The sequence shown here is derived from an EMBL/GenBank/DDBJ whole genome shotgun (WGS) entry which is preliminary data.</text>
</comment>
<name>A0ABS6EJF0_9CLOT</name>
<gene>
    <name evidence="3" type="ORF">KQI86_13505</name>
</gene>
<protein>
    <submittedName>
        <fullName evidence="3">Uncharacterized protein</fullName>
    </submittedName>
</protein>
<dbReference type="Proteomes" id="UP000726170">
    <property type="component" value="Unassembled WGS sequence"/>
</dbReference>
<keyword evidence="2" id="KW-1133">Transmembrane helix</keyword>
<feature type="compositionally biased region" description="Polar residues" evidence="1">
    <location>
        <begin position="55"/>
        <end position="64"/>
    </location>
</feature>
<feature type="transmembrane region" description="Helical" evidence="2">
    <location>
        <begin position="7"/>
        <end position="28"/>
    </location>
</feature>
<feature type="region of interest" description="Disordered" evidence="1">
    <location>
        <begin position="42"/>
        <end position="64"/>
    </location>
</feature>